<evidence type="ECO:0000313" key="2">
    <source>
        <dbReference type="Proteomes" id="UP000612349"/>
    </source>
</evidence>
<reference evidence="1" key="1">
    <citation type="journal article" date="2014" name="Int. J. Syst. Evol. Microbiol.">
        <title>Complete genome sequence of Corynebacterium casei LMG S-19264T (=DSM 44701T), isolated from a smear-ripened cheese.</title>
        <authorList>
            <consortium name="US DOE Joint Genome Institute (JGI-PGF)"/>
            <person name="Walter F."/>
            <person name="Albersmeier A."/>
            <person name="Kalinowski J."/>
            <person name="Ruckert C."/>
        </authorList>
    </citation>
    <scope>NUCLEOTIDE SEQUENCE</scope>
    <source>
        <strain evidence="1">CGMCC 1.15360</strain>
    </source>
</reference>
<accession>A0A917DUW5</accession>
<evidence type="ECO:0000313" key="1">
    <source>
        <dbReference type="EMBL" id="GGD72746.1"/>
    </source>
</evidence>
<comment type="caution">
    <text evidence="1">The sequence shown here is derived from an EMBL/GenBank/DDBJ whole genome shotgun (WGS) entry which is preliminary data.</text>
</comment>
<proteinExistence type="predicted"/>
<sequence>MRWAGEAEAVRRDLVMGVLLNAGTGMPRFRKSKAPSALALDGAFAPKFGMVVMKEADPNSICRGLSLTEAPHPSILRSVLSNAPWRSAGI</sequence>
<dbReference type="Proteomes" id="UP000612349">
    <property type="component" value="Unassembled WGS sequence"/>
</dbReference>
<gene>
    <name evidence="1" type="ORF">GCM10010990_22930</name>
</gene>
<organism evidence="1 2">
    <name type="scientific">Croceicoccus mobilis</name>
    <dbReference type="NCBI Taxonomy" id="1703339"/>
    <lineage>
        <taxon>Bacteria</taxon>
        <taxon>Pseudomonadati</taxon>
        <taxon>Pseudomonadota</taxon>
        <taxon>Alphaproteobacteria</taxon>
        <taxon>Sphingomonadales</taxon>
        <taxon>Erythrobacteraceae</taxon>
        <taxon>Croceicoccus</taxon>
    </lineage>
</organism>
<dbReference type="AlphaFoldDB" id="A0A917DUW5"/>
<dbReference type="EMBL" id="BMIP01000005">
    <property type="protein sequence ID" value="GGD72746.1"/>
    <property type="molecule type" value="Genomic_DNA"/>
</dbReference>
<name>A0A917DUW5_9SPHN</name>
<keyword evidence="2" id="KW-1185">Reference proteome</keyword>
<reference evidence="1" key="2">
    <citation type="submission" date="2020-09" db="EMBL/GenBank/DDBJ databases">
        <authorList>
            <person name="Sun Q."/>
            <person name="Zhou Y."/>
        </authorList>
    </citation>
    <scope>NUCLEOTIDE SEQUENCE</scope>
    <source>
        <strain evidence="1">CGMCC 1.15360</strain>
    </source>
</reference>
<protein>
    <submittedName>
        <fullName evidence="1">Uncharacterized protein</fullName>
    </submittedName>
</protein>